<dbReference type="Gene3D" id="2.30.30.140">
    <property type="match status" value="1"/>
</dbReference>
<keyword evidence="4" id="KW-1185">Reference proteome</keyword>
<organism evidence="3 4">
    <name type="scientific">Favolaschia claudopus</name>
    <dbReference type="NCBI Taxonomy" id="2862362"/>
    <lineage>
        <taxon>Eukaryota</taxon>
        <taxon>Fungi</taxon>
        <taxon>Dikarya</taxon>
        <taxon>Basidiomycota</taxon>
        <taxon>Agaricomycotina</taxon>
        <taxon>Agaricomycetes</taxon>
        <taxon>Agaricomycetidae</taxon>
        <taxon>Agaricales</taxon>
        <taxon>Marasmiineae</taxon>
        <taxon>Mycenaceae</taxon>
        <taxon>Favolaschia</taxon>
    </lineage>
</organism>
<evidence type="ECO:0000256" key="1">
    <source>
        <dbReference type="SAM" id="MobiDB-lite"/>
    </source>
</evidence>
<reference evidence="3 4" key="1">
    <citation type="journal article" date="2024" name="J Genomics">
        <title>Draft genome sequencing and assembly of Favolaschia claudopus CIRM-BRFM 2984 isolated from oak limbs.</title>
        <authorList>
            <person name="Navarro D."/>
            <person name="Drula E."/>
            <person name="Chaduli D."/>
            <person name="Cazenave R."/>
            <person name="Ahrendt S."/>
            <person name="Wang J."/>
            <person name="Lipzen A."/>
            <person name="Daum C."/>
            <person name="Barry K."/>
            <person name="Grigoriev I.V."/>
            <person name="Favel A."/>
            <person name="Rosso M.N."/>
            <person name="Martin F."/>
        </authorList>
    </citation>
    <scope>NUCLEOTIDE SEQUENCE [LARGE SCALE GENOMIC DNA]</scope>
    <source>
        <strain evidence="3 4">CIRM-BRFM 2984</strain>
    </source>
</reference>
<feature type="region of interest" description="Disordered" evidence="1">
    <location>
        <begin position="189"/>
        <end position="233"/>
    </location>
</feature>
<dbReference type="Proteomes" id="UP001362999">
    <property type="component" value="Unassembled WGS sequence"/>
</dbReference>
<dbReference type="InterPro" id="IPR000313">
    <property type="entry name" value="PWWP_dom"/>
</dbReference>
<dbReference type="PROSITE" id="PS50812">
    <property type="entry name" value="PWWP"/>
    <property type="match status" value="1"/>
</dbReference>
<dbReference type="EMBL" id="JAWWNJ010000018">
    <property type="protein sequence ID" value="KAK7036930.1"/>
    <property type="molecule type" value="Genomic_DNA"/>
</dbReference>
<gene>
    <name evidence="3" type="ORF">R3P38DRAFT_3480771</name>
</gene>
<feature type="compositionally biased region" description="Basic and acidic residues" evidence="1">
    <location>
        <begin position="136"/>
        <end position="151"/>
    </location>
</feature>
<evidence type="ECO:0000313" key="4">
    <source>
        <dbReference type="Proteomes" id="UP001362999"/>
    </source>
</evidence>
<name>A0AAW0CD00_9AGAR</name>
<sequence length="233" mass="25457">MGARENAEKQDPNVFNFREIVLAKVRGFQPWPAMVVDPQSVPQLAATARPLSKKSPDYCVRFFPAGDYFTGAPMVFCNAPNALLSSWLGPKKLTEVQINAYANSDTTKSGGLKDGYRMALDTNARKEQQQRVNCHAAEKRQERSASIKDGYDADEEHESDEAAGGFGDLCKAAQVIVGFKQRFHTGWSAERSIPPKKGNGVPDFASDMHTARGSKDLSGTEAISGAPLIKRPH</sequence>
<comment type="caution">
    <text evidence="3">The sequence shown here is derived from an EMBL/GenBank/DDBJ whole genome shotgun (WGS) entry which is preliminary data.</text>
</comment>
<protein>
    <recommendedName>
        <fullName evidence="2">PWWP domain-containing protein</fullName>
    </recommendedName>
</protein>
<feature type="compositionally biased region" description="Acidic residues" evidence="1">
    <location>
        <begin position="152"/>
        <end position="161"/>
    </location>
</feature>
<feature type="domain" description="PWWP" evidence="2">
    <location>
        <begin position="17"/>
        <end position="68"/>
    </location>
</feature>
<evidence type="ECO:0000313" key="3">
    <source>
        <dbReference type="EMBL" id="KAK7036930.1"/>
    </source>
</evidence>
<dbReference type="SUPFAM" id="SSF63748">
    <property type="entry name" value="Tudor/PWWP/MBT"/>
    <property type="match status" value="1"/>
</dbReference>
<dbReference type="Pfam" id="PF00855">
    <property type="entry name" value="PWWP"/>
    <property type="match status" value="1"/>
</dbReference>
<evidence type="ECO:0000259" key="2">
    <source>
        <dbReference type="PROSITE" id="PS50812"/>
    </source>
</evidence>
<dbReference type="AlphaFoldDB" id="A0AAW0CD00"/>
<accession>A0AAW0CD00</accession>
<proteinExistence type="predicted"/>
<feature type="region of interest" description="Disordered" evidence="1">
    <location>
        <begin position="124"/>
        <end position="162"/>
    </location>
</feature>
<dbReference type="SMART" id="SM00293">
    <property type="entry name" value="PWWP"/>
    <property type="match status" value="1"/>
</dbReference>